<accession>A0A9Q0RPK5</accession>
<feature type="transmembrane region" description="Helical" evidence="14">
    <location>
        <begin position="354"/>
        <end position="372"/>
    </location>
</feature>
<evidence type="ECO:0000259" key="15">
    <source>
        <dbReference type="Pfam" id="PF01435"/>
    </source>
</evidence>
<keyword evidence="2 14" id="KW-0645">Protease</keyword>
<keyword evidence="8 14" id="KW-1133">Transmembrane helix</keyword>
<evidence type="ECO:0000256" key="8">
    <source>
        <dbReference type="ARBA" id="ARBA00022989"/>
    </source>
</evidence>
<feature type="domain" description="Peptidase M48" evidence="15">
    <location>
        <begin position="236"/>
        <end position="478"/>
    </location>
</feature>
<dbReference type="GO" id="GO:0071586">
    <property type="term" value="P:CAAX-box protein processing"/>
    <property type="evidence" value="ECO:0007669"/>
    <property type="project" value="UniProtKB-UniRule"/>
</dbReference>
<feature type="transmembrane region" description="Helical" evidence="14">
    <location>
        <begin position="28"/>
        <end position="48"/>
    </location>
</feature>
<evidence type="ECO:0000256" key="2">
    <source>
        <dbReference type="ARBA" id="ARBA00022670"/>
    </source>
</evidence>
<dbReference type="AlphaFoldDB" id="A0A9Q0RPK5"/>
<evidence type="ECO:0000256" key="3">
    <source>
        <dbReference type="ARBA" id="ARBA00022692"/>
    </source>
</evidence>
<sequence>MDKNPTISFDFLHIMSANLSKYWTPVNFFYYSFFASNLIHLWDIYLHYRQHKVYNQKHKVPVELAQYVDEDNFSKARIYNLDKSNFGFIRDLFGLIQKNVFLWIYMPARMWYLSTNLTLELLGREHEIVSTMLFFFLQSALSTVLDLPFSIYSNFVIEERHGFNKYTMRFFIWDMIKKFLVFQPIVAGLVGGATYIVIRFEDQFFLYLWLFSITMTFILMVIYPSVIAPLFDKYTPLEEGSLRTRIQKLASDIHFPLKNIFVVDGSKRSGHSNAYFFGVFKSKQIVLYDTLFEREEEKPQPESTDDSDDKDKLIKEDLSNKEQKKKSGCTEKEIVAIICHELGHWNHSHIYKNLFISLVNMFFIFMIASIFYKDRVIFEAFGFRGEKMPCFIGLLLVIENIFLIYFEVFNFFMSIISRKFEFQADDFAKNLNFRSELINALVKLNKDNLSFPVYDWLYSALLHSHPPILDRITALKKID</sequence>
<keyword evidence="9 14" id="KW-0482">Metalloprotease</keyword>
<feature type="transmembrane region" description="Helical" evidence="14">
    <location>
        <begin position="92"/>
        <end position="112"/>
    </location>
</feature>
<keyword evidence="5 14" id="KW-0378">Hydrolase</keyword>
<feature type="transmembrane region" description="Helical" evidence="14">
    <location>
        <begin position="392"/>
        <end position="413"/>
    </location>
</feature>
<feature type="transmembrane region" description="Helical" evidence="14">
    <location>
        <begin position="178"/>
        <end position="198"/>
    </location>
</feature>
<keyword evidence="6 14" id="KW-0256">Endoplasmic reticulum</keyword>
<comment type="similarity">
    <text evidence="14">Belongs to the peptidase M48A family.</text>
</comment>
<evidence type="ECO:0000256" key="9">
    <source>
        <dbReference type="ARBA" id="ARBA00023049"/>
    </source>
</evidence>
<feature type="transmembrane region" description="Helical" evidence="14">
    <location>
        <begin position="204"/>
        <end position="223"/>
    </location>
</feature>
<evidence type="ECO:0000313" key="17">
    <source>
        <dbReference type="EMBL" id="KAJ6221841.1"/>
    </source>
</evidence>
<dbReference type="InterPro" id="IPR032456">
    <property type="entry name" value="Peptidase_M48_N"/>
</dbReference>
<feature type="binding site" evidence="13">
    <location>
        <position position="344"/>
    </location>
    <ligand>
        <name>Zn(2+)</name>
        <dbReference type="ChEBI" id="CHEBI:29105"/>
        <note>catalytic</note>
    </ligand>
</feature>
<dbReference type="GO" id="GO:0004222">
    <property type="term" value="F:metalloendopeptidase activity"/>
    <property type="evidence" value="ECO:0007669"/>
    <property type="project" value="UniProtKB-UniRule"/>
</dbReference>
<evidence type="ECO:0000256" key="7">
    <source>
        <dbReference type="ARBA" id="ARBA00022833"/>
    </source>
</evidence>
<dbReference type="InterPro" id="IPR027057">
    <property type="entry name" value="CAXX_Prtase_1"/>
</dbReference>
<evidence type="ECO:0000256" key="12">
    <source>
        <dbReference type="PIRSR" id="PIRSR627057-1"/>
    </source>
</evidence>
<comment type="catalytic activity">
    <reaction evidence="11 14">
        <text>Hydrolyzes the peptide bond -P2-(S-farnesyl or geranylgeranyl)C-P1'-P2'-P3'-COOH where P1' and P2' are amino acids with aliphatic side chains and P3' is any C-terminal residue.</text>
        <dbReference type="EC" id="3.4.24.84"/>
    </reaction>
</comment>
<protein>
    <recommendedName>
        <fullName evidence="14">CAAX prenyl protease</fullName>
        <ecNumber evidence="14">3.4.24.84</ecNumber>
    </recommendedName>
</protein>
<keyword evidence="7 13" id="KW-0862">Zinc</keyword>
<organism evidence="17 18">
    <name type="scientific">Blomia tropicalis</name>
    <name type="common">Mite</name>
    <dbReference type="NCBI Taxonomy" id="40697"/>
    <lineage>
        <taxon>Eukaryota</taxon>
        <taxon>Metazoa</taxon>
        <taxon>Ecdysozoa</taxon>
        <taxon>Arthropoda</taxon>
        <taxon>Chelicerata</taxon>
        <taxon>Arachnida</taxon>
        <taxon>Acari</taxon>
        <taxon>Acariformes</taxon>
        <taxon>Sarcoptiformes</taxon>
        <taxon>Astigmata</taxon>
        <taxon>Glycyphagoidea</taxon>
        <taxon>Echimyopodidae</taxon>
        <taxon>Blomia</taxon>
    </lineage>
</organism>
<dbReference type="EMBL" id="JAPWDV010000001">
    <property type="protein sequence ID" value="KAJ6221841.1"/>
    <property type="molecule type" value="Genomic_DNA"/>
</dbReference>
<evidence type="ECO:0000259" key="16">
    <source>
        <dbReference type="Pfam" id="PF16491"/>
    </source>
</evidence>
<dbReference type="FunFam" id="3.30.2010.10:FF:000002">
    <property type="entry name" value="CAAX prenyl protease"/>
    <property type="match status" value="1"/>
</dbReference>
<dbReference type="OMA" id="FVIEEKF"/>
<comment type="cofactor">
    <cofactor evidence="13 14">
        <name>Zn(2+)</name>
        <dbReference type="ChEBI" id="CHEBI:29105"/>
    </cofactor>
    <text evidence="13 14">Binds 1 zinc ion per subunit.</text>
</comment>
<feature type="active site" description="Proton donor" evidence="12">
    <location>
        <position position="425"/>
    </location>
</feature>
<proteinExistence type="inferred from homology"/>
<feature type="binding site" evidence="13">
    <location>
        <position position="340"/>
    </location>
    <ligand>
        <name>Zn(2+)</name>
        <dbReference type="ChEBI" id="CHEBI:29105"/>
        <note>catalytic</note>
    </ligand>
</feature>
<dbReference type="GO" id="GO:0046872">
    <property type="term" value="F:metal ion binding"/>
    <property type="evidence" value="ECO:0007669"/>
    <property type="project" value="UniProtKB-UniRule"/>
</dbReference>
<evidence type="ECO:0000256" key="5">
    <source>
        <dbReference type="ARBA" id="ARBA00022801"/>
    </source>
</evidence>
<dbReference type="Proteomes" id="UP001142055">
    <property type="component" value="Chromosome 1"/>
</dbReference>
<name>A0A9Q0RPK5_BLOTA</name>
<keyword evidence="3 14" id="KW-0812">Transmembrane</keyword>
<evidence type="ECO:0000256" key="10">
    <source>
        <dbReference type="ARBA" id="ARBA00023136"/>
    </source>
</evidence>
<evidence type="ECO:0000256" key="1">
    <source>
        <dbReference type="ARBA" id="ARBA00004477"/>
    </source>
</evidence>
<feature type="binding site" evidence="13">
    <location>
        <position position="421"/>
    </location>
    <ligand>
        <name>Zn(2+)</name>
        <dbReference type="ChEBI" id="CHEBI:29105"/>
        <note>catalytic</note>
    </ligand>
</feature>
<dbReference type="Gene3D" id="3.30.2010.10">
    <property type="entry name" value="Metalloproteases ('zincins'), catalytic domain"/>
    <property type="match status" value="1"/>
</dbReference>
<gene>
    <name evidence="17" type="ORF">RDWZM_000386</name>
</gene>
<evidence type="ECO:0000256" key="4">
    <source>
        <dbReference type="ARBA" id="ARBA00022723"/>
    </source>
</evidence>
<dbReference type="GO" id="GO:0005789">
    <property type="term" value="C:endoplasmic reticulum membrane"/>
    <property type="evidence" value="ECO:0007669"/>
    <property type="project" value="UniProtKB-SubCell"/>
</dbReference>
<dbReference type="CDD" id="cd07343">
    <property type="entry name" value="M48A_Zmpste24p_like"/>
    <property type="match status" value="1"/>
</dbReference>
<dbReference type="Pfam" id="PF01435">
    <property type="entry name" value="Peptidase_M48"/>
    <property type="match status" value="1"/>
</dbReference>
<keyword evidence="10 14" id="KW-0472">Membrane</keyword>
<evidence type="ECO:0000256" key="6">
    <source>
        <dbReference type="ARBA" id="ARBA00022824"/>
    </source>
</evidence>
<evidence type="ECO:0000256" key="13">
    <source>
        <dbReference type="PIRSR" id="PIRSR627057-2"/>
    </source>
</evidence>
<feature type="active site" evidence="12">
    <location>
        <position position="341"/>
    </location>
</feature>
<dbReference type="OrthoDB" id="360839at2759"/>
<evidence type="ECO:0000256" key="14">
    <source>
        <dbReference type="RuleBase" id="RU366005"/>
    </source>
</evidence>
<keyword evidence="18" id="KW-1185">Reference proteome</keyword>
<comment type="caution">
    <text evidence="17">The sequence shown here is derived from an EMBL/GenBank/DDBJ whole genome shotgun (WGS) entry which is preliminary data.</text>
</comment>
<feature type="transmembrane region" description="Helical" evidence="14">
    <location>
        <begin position="132"/>
        <end position="157"/>
    </location>
</feature>
<comment type="subcellular location">
    <subcellularLocation>
        <location evidence="1 14">Endoplasmic reticulum membrane</location>
        <topology evidence="1 14">Multi-pass membrane protein</topology>
    </subcellularLocation>
</comment>
<evidence type="ECO:0000313" key="18">
    <source>
        <dbReference type="Proteomes" id="UP001142055"/>
    </source>
</evidence>
<dbReference type="EC" id="3.4.24.84" evidence="14"/>
<keyword evidence="4 13" id="KW-0479">Metal-binding</keyword>
<reference evidence="17" key="1">
    <citation type="submission" date="2022-12" db="EMBL/GenBank/DDBJ databases">
        <title>Genome assemblies of Blomia tropicalis.</title>
        <authorList>
            <person name="Cui Y."/>
        </authorList>
    </citation>
    <scope>NUCLEOTIDE SEQUENCE</scope>
    <source>
        <tissue evidence="17">Adult mites</tissue>
    </source>
</reference>
<evidence type="ECO:0000256" key="11">
    <source>
        <dbReference type="ARBA" id="ARBA00044456"/>
    </source>
</evidence>
<comment type="function">
    <text evidence="14">Proteolytically removes the C-terminal three residues of farnesylated proteins.</text>
</comment>
<dbReference type="InterPro" id="IPR001915">
    <property type="entry name" value="Peptidase_M48"/>
</dbReference>
<feature type="domain" description="CAAX prenyl protease 1 N-terminal" evidence="16">
    <location>
        <begin position="50"/>
        <end position="233"/>
    </location>
</feature>
<dbReference type="PANTHER" id="PTHR10120">
    <property type="entry name" value="CAAX PRENYL PROTEASE 1"/>
    <property type="match status" value="1"/>
</dbReference>
<dbReference type="Pfam" id="PF16491">
    <property type="entry name" value="Peptidase_M48_N"/>
    <property type="match status" value="1"/>
</dbReference>